<gene>
    <name evidence="1" type="ORF">FB45DRAFT_1028145</name>
</gene>
<evidence type="ECO:0000313" key="2">
    <source>
        <dbReference type="Proteomes" id="UP001221142"/>
    </source>
</evidence>
<dbReference type="Proteomes" id="UP001221142">
    <property type="component" value="Unassembled WGS sequence"/>
</dbReference>
<comment type="caution">
    <text evidence="1">The sequence shown here is derived from an EMBL/GenBank/DDBJ whole genome shotgun (WGS) entry which is preliminary data.</text>
</comment>
<name>A0AAD7BVP0_9AGAR</name>
<protein>
    <submittedName>
        <fullName evidence="1">Uncharacterized protein</fullName>
    </submittedName>
</protein>
<accession>A0AAD7BVP0</accession>
<keyword evidence="2" id="KW-1185">Reference proteome</keyword>
<dbReference type="AlphaFoldDB" id="A0AAD7BVP0"/>
<proteinExistence type="predicted"/>
<organism evidence="1 2">
    <name type="scientific">Roridomyces roridus</name>
    <dbReference type="NCBI Taxonomy" id="1738132"/>
    <lineage>
        <taxon>Eukaryota</taxon>
        <taxon>Fungi</taxon>
        <taxon>Dikarya</taxon>
        <taxon>Basidiomycota</taxon>
        <taxon>Agaricomycotina</taxon>
        <taxon>Agaricomycetes</taxon>
        <taxon>Agaricomycetidae</taxon>
        <taxon>Agaricales</taxon>
        <taxon>Marasmiineae</taxon>
        <taxon>Mycenaceae</taxon>
        <taxon>Roridomyces</taxon>
    </lineage>
</organism>
<evidence type="ECO:0000313" key="1">
    <source>
        <dbReference type="EMBL" id="KAJ7630980.1"/>
    </source>
</evidence>
<dbReference type="EMBL" id="JARKIF010000009">
    <property type="protein sequence ID" value="KAJ7630980.1"/>
    <property type="molecule type" value="Genomic_DNA"/>
</dbReference>
<sequence>MDAPDGAETRALEAKIRKLGRVIRALLAEEPAKTQAALQANGIQDLQAFLSPDYVLEDEEEENLKEAYLGR</sequence>
<reference evidence="1" key="1">
    <citation type="submission" date="2023-03" db="EMBL/GenBank/DDBJ databases">
        <title>Massive genome expansion in bonnet fungi (Mycena s.s.) driven by repeated elements and novel gene families across ecological guilds.</title>
        <authorList>
            <consortium name="Lawrence Berkeley National Laboratory"/>
            <person name="Harder C.B."/>
            <person name="Miyauchi S."/>
            <person name="Viragh M."/>
            <person name="Kuo A."/>
            <person name="Thoen E."/>
            <person name="Andreopoulos B."/>
            <person name="Lu D."/>
            <person name="Skrede I."/>
            <person name="Drula E."/>
            <person name="Henrissat B."/>
            <person name="Morin E."/>
            <person name="Kohler A."/>
            <person name="Barry K."/>
            <person name="LaButti K."/>
            <person name="Morin E."/>
            <person name="Salamov A."/>
            <person name="Lipzen A."/>
            <person name="Mereny Z."/>
            <person name="Hegedus B."/>
            <person name="Baldrian P."/>
            <person name="Stursova M."/>
            <person name="Weitz H."/>
            <person name="Taylor A."/>
            <person name="Grigoriev I.V."/>
            <person name="Nagy L.G."/>
            <person name="Martin F."/>
            <person name="Kauserud H."/>
        </authorList>
    </citation>
    <scope>NUCLEOTIDE SEQUENCE</scope>
    <source>
        <strain evidence="1">9284</strain>
    </source>
</reference>